<evidence type="ECO:0000313" key="3">
    <source>
        <dbReference type="Proteomes" id="UP000198508"/>
    </source>
</evidence>
<dbReference type="RefSeq" id="WP_092365881.1">
    <property type="nucleotide sequence ID" value="NZ_DAINWJ010000062.1"/>
</dbReference>
<organism evidence="2 3">
    <name type="scientific">Enterocloster lavalensis</name>
    <dbReference type="NCBI Taxonomy" id="460384"/>
    <lineage>
        <taxon>Bacteria</taxon>
        <taxon>Bacillati</taxon>
        <taxon>Bacillota</taxon>
        <taxon>Clostridia</taxon>
        <taxon>Lachnospirales</taxon>
        <taxon>Lachnospiraceae</taxon>
        <taxon>Enterocloster</taxon>
    </lineage>
</organism>
<dbReference type="GO" id="GO:0019171">
    <property type="term" value="F:(3R)-hydroxyacyl-[acyl-carrier-protein] dehydratase activity"/>
    <property type="evidence" value="ECO:0007669"/>
    <property type="project" value="TreeGrafter"/>
</dbReference>
<sequence length="151" mass="16584">MSLKGIVLKKMEDIKVGDVAYFSKTVTEADIMMFAQLSGDYAPQHVSAEFGKTMMYKSRIAHGMLTAGLICPVLNRLCGDGSVTYSQEIKFKSAVLLNDTVTVRGEVVELIPEENKVKIDVVCRKQGTGPEDRPLILAAFVQKLEITSLDV</sequence>
<dbReference type="PANTHER" id="PTHR43437">
    <property type="entry name" value="HYDROXYACYL-THIOESTER DEHYDRATASE TYPE 2, MITOCHONDRIAL-RELATED"/>
    <property type="match status" value="1"/>
</dbReference>
<evidence type="ECO:0000259" key="1">
    <source>
        <dbReference type="Pfam" id="PF01575"/>
    </source>
</evidence>
<dbReference type="EMBL" id="FOIM01000017">
    <property type="protein sequence ID" value="SET86938.1"/>
    <property type="molecule type" value="Genomic_DNA"/>
</dbReference>
<dbReference type="InterPro" id="IPR029069">
    <property type="entry name" value="HotDog_dom_sf"/>
</dbReference>
<proteinExistence type="predicted"/>
<dbReference type="CDD" id="cd03449">
    <property type="entry name" value="R_hydratase"/>
    <property type="match status" value="1"/>
</dbReference>
<dbReference type="STRING" id="460384.SAMN05216313_11786"/>
<dbReference type="Proteomes" id="UP000198508">
    <property type="component" value="Unassembled WGS sequence"/>
</dbReference>
<evidence type="ECO:0000313" key="2">
    <source>
        <dbReference type="EMBL" id="SET86938.1"/>
    </source>
</evidence>
<name>A0A1I0HUB4_9FIRM</name>
<dbReference type="PANTHER" id="PTHR43437:SF3">
    <property type="entry name" value="HYDROXYACYL-THIOESTER DEHYDRATASE TYPE 2, MITOCHONDRIAL"/>
    <property type="match status" value="1"/>
</dbReference>
<dbReference type="SUPFAM" id="SSF54637">
    <property type="entry name" value="Thioesterase/thiol ester dehydrase-isomerase"/>
    <property type="match status" value="1"/>
</dbReference>
<dbReference type="InterPro" id="IPR002539">
    <property type="entry name" value="MaoC-like_dom"/>
</dbReference>
<reference evidence="3" key="1">
    <citation type="submission" date="2016-10" db="EMBL/GenBank/DDBJ databases">
        <authorList>
            <person name="Varghese N."/>
            <person name="Submissions S."/>
        </authorList>
    </citation>
    <scope>NUCLEOTIDE SEQUENCE [LARGE SCALE GENOMIC DNA]</scope>
    <source>
        <strain evidence="3">NLAE-zl-G277</strain>
    </source>
</reference>
<dbReference type="GO" id="GO:0006633">
    <property type="term" value="P:fatty acid biosynthetic process"/>
    <property type="evidence" value="ECO:0007669"/>
    <property type="project" value="TreeGrafter"/>
</dbReference>
<dbReference type="GeneID" id="93279214"/>
<gene>
    <name evidence="2" type="ORF">SAMN05216313_11786</name>
</gene>
<feature type="domain" description="MaoC-like" evidence="1">
    <location>
        <begin position="23"/>
        <end position="116"/>
    </location>
</feature>
<accession>A0A1I0HUB4</accession>
<dbReference type="AlphaFoldDB" id="A0A1I0HUB4"/>
<dbReference type="InterPro" id="IPR050965">
    <property type="entry name" value="UPF0336/Enoyl-CoA_hydratase"/>
</dbReference>
<dbReference type="Gene3D" id="3.10.129.10">
    <property type="entry name" value="Hotdog Thioesterase"/>
    <property type="match status" value="1"/>
</dbReference>
<protein>
    <submittedName>
        <fullName evidence="2">3-hydroxybutyryl-CoA dehydratase</fullName>
    </submittedName>
</protein>
<keyword evidence="3" id="KW-1185">Reference proteome</keyword>
<dbReference type="Pfam" id="PF01575">
    <property type="entry name" value="MaoC_dehydratas"/>
    <property type="match status" value="1"/>
</dbReference>